<keyword evidence="2" id="KW-1185">Reference proteome</keyword>
<organism evidence="1 2">
    <name type="scientific">Bacillus oleivorans</name>
    <dbReference type="NCBI Taxonomy" id="1448271"/>
    <lineage>
        <taxon>Bacteria</taxon>
        <taxon>Bacillati</taxon>
        <taxon>Bacillota</taxon>
        <taxon>Bacilli</taxon>
        <taxon>Bacillales</taxon>
        <taxon>Bacillaceae</taxon>
        <taxon>Bacillus</taxon>
    </lineage>
</organism>
<protein>
    <submittedName>
        <fullName evidence="1">Uncharacterized protein</fullName>
    </submittedName>
</protein>
<dbReference type="Proteomes" id="UP000219546">
    <property type="component" value="Unassembled WGS sequence"/>
</dbReference>
<dbReference type="AlphaFoldDB" id="A0A285CK66"/>
<gene>
    <name evidence="1" type="ORF">SAMN05877753_102186</name>
</gene>
<accession>A0A285CK66</accession>
<sequence>MQSHFCEWLFFLYRYSWRLFKTPPLFFVQLRGLEARVTSQSSAWQNHATTRLVLCLSPLSEAPQLFFVQLRGLEARVTSQSSAWQNHATTRLVLCLSPLSEAPQLFFVQLRSLAPRALQLLLQKQKALP</sequence>
<name>A0A285CK66_9BACI</name>
<proteinExistence type="predicted"/>
<reference evidence="1 2" key="1">
    <citation type="submission" date="2017-08" db="EMBL/GenBank/DDBJ databases">
        <authorList>
            <person name="de Groot N.N."/>
        </authorList>
    </citation>
    <scope>NUCLEOTIDE SEQUENCE [LARGE SCALE GENOMIC DNA]</scope>
    <source>
        <strain evidence="1 2">JC228</strain>
    </source>
</reference>
<dbReference type="EMBL" id="OAOP01000002">
    <property type="protein sequence ID" value="SNX67981.1"/>
    <property type="molecule type" value="Genomic_DNA"/>
</dbReference>
<evidence type="ECO:0000313" key="2">
    <source>
        <dbReference type="Proteomes" id="UP000219546"/>
    </source>
</evidence>
<evidence type="ECO:0000313" key="1">
    <source>
        <dbReference type="EMBL" id="SNX67981.1"/>
    </source>
</evidence>